<evidence type="ECO:0000256" key="1">
    <source>
        <dbReference type="SAM" id="Phobius"/>
    </source>
</evidence>
<reference evidence="2" key="1">
    <citation type="submission" date="2021-02" db="EMBL/GenBank/DDBJ databases">
        <title>Skermanella TT6 skin isolate.</title>
        <authorList>
            <person name="Lee K."/>
            <person name="Ganzorig M."/>
        </authorList>
    </citation>
    <scope>NUCLEOTIDE SEQUENCE</scope>
    <source>
        <strain evidence="2">TT6</strain>
    </source>
</reference>
<keyword evidence="1" id="KW-0812">Transmembrane</keyword>
<accession>A0ABX7B842</accession>
<proteinExistence type="predicted"/>
<feature type="transmembrane region" description="Helical" evidence="1">
    <location>
        <begin position="98"/>
        <end position="122"/>
    </location>
</feature>
<feature type="transmembrane region" description="Helical" evidence="1">
    <location>
        <begin position="21"/>
        <end position="41"/>
    </location>
</feature>
<dbReference type="Pfam" id="PF10002">
    <property type="entry name" value="DUF2243"/>
    <property type="match status" value="1"/>
</dbReference>
<evidence type="ECO:0000313" key="2">
    <source>
        <dbReference type="EMBL" id="QQP90539.1"/>
    </source>
</evidence>
<dbReference type="EMBL" id="CP067420">
    <property type="protein sequence ID" value="QQP90539.1"/>
    <property type="molecule type" value="Genomic_DNA"/>
</dbReference>
<sequence length="263" mass="27695">MAMSDTHPSPAPYSPTFRWAGYLLGFAFGGFFDGILLHQILQWHHLLSGLDSPSLADIRVQVLADGLFHLVMYAVAGVGLWMLWRTRREFGGDGADRLLFGTFLVGFGVWHIVDAVLNHWILGLHHIRMDSDDPLFWDMVAFAFGIAVTAAGWLILRSSRNGGGGRGALAASVLAVAVMVAGPVALLPPAGISTVTALFPPGTAPGTVLAAAASVDGRVIAGADGVWIIDVPDRARALGLYREGAVHVGGSLFPIGCFSAGLS</sequence>
<feature type="transmembrane region" description="Helical" evidence="1">
    <location>
        <begin position="67"/>
        <end position="86"/>
    </location>
</feature>
<organism evidence="2 3">
    <name type="scientific">Skermanella cutis</name>
    <dbReference type="NCBI Taxonomy" id="2775420"/>
    <lineage>
        <taxon>Bacteria</taxon>
        <taxon>Pseudomonadati</taxon>
        <taxon>Pseudomonadota</taxon>
        <taxon>Alphaproteobacteria</taxon>
        <taxon>Rhodospirillales</taxon>
        <taxon>Azospirillaceae</taxon>
        <taxon>Skermanella</taxon>
    </lineage>
</organism>
<dbReference type="Proteomes" id="UP000595197">
    <property type="component" value="Chromosome"/>
</dbReference>
<feature type="transmembrane region" description="Helical" evidence="1">
    <location>
        <begin position="168"/>
        <end position="187"/>
    </location>
</feature>
<protein>
    <submittedName>
        <fullName evidence="2">DUF2243 domain-containing protein</fullName>
    </submittedName>
</protein>
<name>A0ABX7B842_9PROT</name>
<evidence type="ECO:0000313" key="3">
    <source>
        <dbReference type="Proteomes" id="UP000595197"/>
    </source>
</evidence>
<gene>
    <name evidence="2" type="ORF">IGS68_04605</name>
</gene>
<keyword evidence="1" id="KW-1133">Transmembrane helix</keyword>
<dbReference type="RefSeq" id="WP_201077691.1">
    <property type="nucleotide sequence ID" value="NZ_CP067420.1"/>
</dbReference>
<feature type="transmembrane region" description="Helical" evidence="1">
    <location>
        <begin position="134"/>
        <end position="156"/>
    </location>
</feature>
<keyword evidence="1" id="KW-0472">Membrane</keyword>
<keyword evidence="3" id="KW-1185">Reference proteome</keyword>
<dbReference type="InterPro" id="IPR018719">
    <property type="entry name" value="DUF2243_membrane"/>
</dbReference>